<accession>A0ABQ6PPT7</accession>
<dbReference type="PANTHER" id="PTHR39217">
    <property type="match status" value="1"/>
</dbReference>
<reference evidence="1 2" key="1">
    <citation type="submission" date="2023-08" db="EMBL/GenBank/DDBJ databases">
        <title>Draft genome sequence of Algoriphagus confluentis.</title>
        <authorList>
            <person name="Takatani N."/>
            <person name="Hosokawa M."/>
            <person name="Sawabe T."/>
        </authorList>
    </citation>
    <scope>NUCLEOTIDE SEQUENCE [LARGE SCALE GENOMIC DNA]</scope>
    <source>
        <strain evidence="1 2">NBRC 111222</strain>
    </source>
</reference>
<dbReference type="Gene3D" id="3.30.470.20">
    <property type="entry name" value="ATP-grasp fold, B domain"/>
    <property type="match status" value="1"/>
</dbReference>
<evidence type="ECO:0000313" key="1">
    <source>
        <dbReference type="EMBL" id="GMQ29927.1"/>
    </source>
</evidence>
<name>A0ABQ6PPT7_9BACT</name>
<gene>
    <name evidence="1" type="ORF">Aconfl_25700</name>
</gene>
<dbReference type="InterPro" id="IPR053191">
    <property type="entry name" value="DcsG_Biosynth_Enzyme"/>
</dbReference>
<dbReference type="Proteomes" id="UP001338309">
    <property type="component" value="Unassembled WGS sequence"/>
</dbReference>
<evidence type="ECO:0000313" key="2">
    <source>
        <dbReference type="Proteomes" id="UP001338309"/>
    </source>
</evidence>
<dbReference type="EMBL" id="BTPD01000007">
    <property type="protein sequence ID" value="GMQ29927.1"/>
    <property type="molecule type" value="Genomic_DNA"/>
</dbReference>
<evidence type="ECO:0008006" key="3">
    <source>
        <dbReference type="Google" id="ProtNLM"/>
    </source>
</evidence>
<comment type="caution">
    <text evidence="1">The sequence shown here is derived from an EMBL/GenBank/DDBJ whole genome shotgun (WGS) entry which is preliminary data.</text>
</comment>
<organism evidence="1 2">
    <name type="scientific">Algoriphagus confluentis</name>
    <dbReference type="NCBI Taxonomy" id="1697556"/>
    <lineage>
        <taxon>Bacteria</taxon>
        <taxon>Pseudomonadati</taxon>
        <taxon>Bacteroidota</taxon>
        <taxon>Cytophagia</taxon>
        <taxon>Cytophagales</taxon>
        <taxon>Cyclobacteriaceae</taxon>
        <taxon>Algoriphagus</taxon>
    </lineage>
</organism>
<dbReference type="Gene3D" id="3.30.1490.20">
    <property type="entry name" value="ATP-grasp fold, A domain"/>
    <property type="match status" value="1"/>
</dbReference>
<protein>
    <recommendedName>
        <fullName evidence="3">Glutathione synthetase</fullName>
    </recommendedName>
</protein>
<dbReference type="InterPro" id="IPR013815">
    <property type="entry name" value="ATP_grasp_subdomain_1"/>
</dbReference>
<dbReference type="Gene3D" id="3.40.50.20">
    <property type="match status" value="1"/>
</dbReference>
<sequence>MDFLRSGGLESWRSSSFAAKFTLMNPHIAIVSYFSIGAYDANTIDEDQLLSQVLKKLGLSHQIVAWSDPEVNWSNFSHLLIKSVWDYFDYYPEFLAWMDQIQALRLPVLNDLDLIRWNSDKRYLMEIESKGFPTIAGVLLEKGSKPDVGRIMQKIKTDTLVIKPVVSGGAKNTLKIPVNRWADFENQVIQLLKQEEFLAQPFVKEVAEVGEYSLLFFNGAFSHAVLKTPAKEDFRVQHYFGGTIQVVHPGPDLLNPAQKLIDEFGKNTLYGRVDGVLIEGVFHLMELELIEPYLFLGLTKDALSNYKKAVRERLLS</sequence>
<dbReference type="SUPFAM" id="SSF56059">
    <property type="entry name" value="Glutathione synthetase ATP-binding domain-like"/>
    <property type="match status" value="1"/>
</dbReference>
<proteinExistence type="predicted"/>
<dbReference type="PANTHER" id="PTHR39217:SF1">
    <property type="entry name" value="GLUTATHIONE SYNTHETASE"/>
    <property type="match status" value="1"/>
</dbReference>
<keyword evidence="2" id="KW-1185">Reference proteome</keyword>